<keyword evidence="2" id="KW-0560">Oxidoreductase</keyword>
<dbReference type="EC" id="1.3.99.-" evidence="2"/>
<dbReference type="GO" id="GO:0051539">
    <property type="term" value="F:4 iron, 4 sulfur cluster binding"/>
    <property type="evidence" value="ECO:0007669"/>
    <property type="project" value="TreeGrafter"/>
</dbReference>
<dbReference type="GO" id="GO:0005737">
    <property type="term" value="C:cytoplasm"/>
    <property type="evidence" value="ECO:0007669"/>
    <property type="project" value="TreeGrafter"/>
</dbReference>
<protein>
    <submittedName>
        <fullName evidence="2">Oxygen-independent coproporphyrinogen-III oxidase-like protein YqeR</fullName>
        <ecNumber evidence="2">1.3.99.-</ecNumber>
    </submittedName>
</protein>
<dbReference type="AlphaFoldDB" id="A0A645DQR0"/>
<dbReference type="SUPFAM" id="SSF102114">
    <property type="entry name" value="Radical SAM enzymes"/>
    <property type="match status" value="1"/>
</dbReference>
<dbReference type="PANTHER" id="PTHR13932:SF5">
    <property type="entry name" value="RADICAL S-ADENOSYL METHIONINE DOMAIN-CONTAINING PROTEIN 1, MITOCHONDRIAL"/>
    <property type="match status" value="1"/>
</dbReference>
<organism evidence="2">
    <name type="scientific">bioreactor metagenome</name>
    <dbReference type="NCBI Taxonomy" id="1076179"/>
    <lineage>
        <taxon>unclassified sequences</taxon>
        <taxon>metagenomes</taxon>
        <taxon>ecological metagenomes</taxon>
    </lineage>
</organism>
<dbReference type="InterPro" id="IPR034505">
    <property type="entry name" value="Coproporphyrinogen-III_oxidase"/>
</dbReference>
<name>A0A645DQR0_9ZZZZ</name>
<dbReference type="PANTHER" id="PTHR13932">
    <property type="entry name" value="COPROPORPHYRINIGEN III OXIDASE"/>
    <property type="match status" value="1"/>
</dbReference>
<dbReference type="GO" id="GO:0016491">
    <property type="term" value="F:oxidoreductase activity"/>
    <property type="evidence" value="ECO:0007669"/>
    <property type="project" value="UniProtKB-KW"/>
</dbReference>
<dbReference type="EMBL" id="VSSQ01038699">
    <property type="protein sequence ID" value="MPM91667.1"/>
    <property type="molecule type" value="Genomic_DNA"/>
</dbReference>
<sequence>MARKAGFDNINADIIYALPGQSVQQHIDTVKKLIALGPEHISMYALILEDGTPLARAVKRGETQLPNEDETIEMAKHAQALLEQAGYFRYEISNYAKAGRTSHHNINYWENGEYIGVGLGAHSAFRDGNAWLRRENTASMDDYIMNAVNSFTVDRIEYEEELFESVMLGLRMTRGIDRKRFEHRFGTDIVKKFQTSVSNLGKNGLLEVDDSAVRLTEKGLDVQNSVLMAFMEYTK</sequence>
<dbReference type="GO" id="GO:0006779">
    <property type="term" value="P:porphyrin-containing compound biosynthetic process"/>
    <property type="evidence" value="ECO:0007669"/>
    <property type="project" value="TreeGrafter"/>
</dbReference>
<dbReference type="InterPro" id="IPR013785">
    <property type="entry name" value="Aldolase_TIM"/>
</dbReference>
<evidence type="ECO:0000259" key="1">
    <source>
        <dbReference type="Pfam" id="PF06969"/>
    </source>
</evidence>
<gene>
    <name evidence="2" type="primary">hemN_46</name>
    <name evidence="2" type="ORF">SDC9_138798</name>
</gene>
<evidence type="ECO:0000313" key="2">
    <source>
        <dbReference type="EMBL" id="MPM91667.1"/>
    </source>
</evidence>
<dbReference type="Pfam" id="PF06969">
    <property type="entry name" value="HemN_C"/>
    <property type="match status" value="1"/>
</dbReference>
<feature type="domain" description="HemN C-terminal" evidence="1">
    <location>
        <begin position="159"/>
        <end position="221"/>
    </location>
</feature>
<proteinExistence type="predicted"/>
<comment type="caution">
    <text evidence="2">The sequence shown here is derived from an EMBL/GenBank/DDBJ whole genome shotgun (WGS) entry which is preliminary data.</text>
</comment>
<dbReference type="InterPro" id="IPR058240">
    <property type="entry name" value="rSAM_sf"/>
</dbReference>
<dbReference type="InterPro" id="IPR010723">
    <property type="entry name" value="HemN_C"/>
</dbReference>
<accession>A0A645DQR0</accession>
<reference evidence="2" key="1">
    <citation type="submission" date="2019-08" db="EMBL/GenBank/DDBJ databases">
        <authorList>
            <person name="Kucharzyk K."/>
            <person name="Murdoch R.W."/>
            <person name="Higgins S."/>
            <person name="Loffler F."/>
        </authorList>
    </citation>
    <scope>NUCLEOTIDE SEQUENCE</scope>
</reference>
<dbReference type="Gene3D" id="3.20.20.70">
    <property type="entry name" value="Aldolase class I"/>
    <property type="match status" value="1"/>
</dbReference>